<comment type="caution">
    <text evidence="3">The sequence shown here is derived from an EMBL/GenBank/DDBJ whole genome shotgun (WGS) entry which is preliminary data.</text>
</comment>
<sequence>MPVTKEDLQRIATAISYEIPEQDVDDFTTLLERARQTFETVSAMDDYQPTPDFNLTPRLDVHFPEKAENALNAWAWRCSCAHTSPSSTTLKGKTVCLKDNIALAQVPCLLGTESFTGWTPKTDATVATRVLEAGAEITGKAVCENLSRGAVSVTAATGPVHNPFARGYSAGGSSSGTAALVAAGAVDLGVGCDQGGSMRIPAAMCGLYGFKPTFGLVPYTGIASNDASVDFVGPMTRTCLECATLLEVLAGADGLDDRQGAGCPFPGQVPCYADELRASGADGAKGLRIGILKEGLEGAAMNDAVKAKFLAAAKVFIEKLGAAVVEEVSVPMHTSSRAIYSVMSKMGNHMGMLGRATGRRQVMLTDLAERKGLPYTQDALSKMSAFSHEGLLAGELGWSEYPLAYGKAVNLMRRLRDSYDTALRQYDVLILPTTLRAAFPLPPADASPVAHMEAGRGMTENTAGFNGTGHPALAVPVGLVPSEADPGVMVPCSLQIVGKFWDEATILKAAHAWEQAVDWKSF</sequence>
<dbReference type="InterPro" id="IPR036928">
    <property type="entry name" value="AS_sf"/>
</dbReference>
<dbReference type="Proteomes" id="UP001433268">
    <property type="component" value="Unassembled WGS sequence"/>
</dbReference>
<dbReference type="InterPro" id="IPR023631">
    <property type="entry name" value="Amidase_dom"/>
</dbReference>
<comment type="similarity">
    <text evidence="1">Belongs to the amidase family.</text>
</comment>
<evidence type="ECO:0000313" key="3">
    <source>
        <dbReference type="EMBL" id="KAK8088783.1"/>
    </source>
</evidence>
<protein>
    <recommendedName>
        <fullName evidence="2">Amidase domain-containing protein</fullName>
    </recommendedName>
</protein>
<dbReference type="SUPFAM" id="SSF75304">
    <property type="entry name" value="Amidase signature (AS) enzymes"/>
    <property type="match status" value="1"/>
</dbReference>
<feature type="domain" description="Amidase" evidence="2">
    <location>
        <begin position="84"/>
        <end position="507"/>
    </location>
</feature>
<proteinExistence type="inferred from homology"/>
<dbReference type="InterPro" id="IPR020556">
    <property type="entry name" value="Amidase_CS"/>
</dbReference>
<dbReference type="InterPro" id="IPR000120">
    <property type="entry name" value="Amidase"/>
</dbReference>
<dbReference type="EMBL" id="JAQQWN010000004">
    <property type="protein sequence ID" value="KAK8088783.1"/>
    <property type="molecule type" value="Genomic_DNA"/>
</dbReference>
<dbReference type="Gene3D" id="3.90.1300.10">
    <property type="entry name" value="Amidase signature (AS) domain"/>
    <property type="match status" value="1"/>
</dbReference>
<organism evidence="3 4">
    <name type="scientific">Apiospora hydei</name>
    <dbReference type="NCBI Taxonomy" id="1337664"/>
    <lineage>
        <taxon>Eukaryota</taxon>
        <taxon>Fungi</taxon>
        <taxon>Dikarya</taxon>
        <taxon>Ascomycota</taxon>
        <taxon>Pezizomycotina</taxon>
        <taxon>Sordariomycetes</taxon>
        <taxon>Xylariomycetidae</taxon>
        <taxon>Amphisphaeriales</taxon>
        <taxon>Apiosporaceae</taxon>
        <taxon>Apiospora</taxon>
    </lineage>
</organism>
<dbReference type="PANTHER" id="PTHR11895:SF170">
    <property type="entry name" value="AMIDASE"/>
    <property type="match status" value="1"/>
</dbReference>
<gene>
    <name evidence="3" type="ORF">PG997_003744</name>
</gene>
<accession>A0ABR1X030</accession>
<dbReference type="RefSeq" id="XP_066671677.1">
    <property type="nucleotide sequence ID" value="XM_066808059.1"/>
</dbReference>
<dbReference type="GeneID" id="92041119"/>
<name>A0ABR1X030_9PEZI</name>
<evidence type="ECO:0000259" key="2">
    <source>
        <dbReference type="Pfam" id="PF01425"/>
    </source>
</evidence>
<dbReference type="Pfam" id="PF01425">
    <property type="entry name" value="Amidase"/>
    <property type="match status" value="1"/>
</dbReference>
<dbReference type="PANTHER" id="PTHR11895">
    <property type="entry name" value="TRANSAMIDASE"/>
    <property type="match status" value="1"/>
</dbReference>
<evidence type="ECO:0000313" key="4">
    <source>
        <dbReference type="Proteomes" id="UP001433268"/>
    </source>
</evidence>
<keyword evidence="4" id="KW-1185">Reference proteome</keyword>
<evidence type="ECO:0000256" key="1">
    <source>
        <dbReference type="ARBA" id="ARBA00009199"/>
    </source>
</evidence>
<dbReference type="PROSITE" id="PS00571">
    <property type="entry name" value="AMIDASES"/>
    <property type="match status" value="1"/>
</dbReference>
<reference evidence="3 4" key="1">
    <citation type="submission" date="2023-01" db="EMBL/GenBank/DDBJ databases">
        <title>Analysis of 21 Apiospora genomes using comparative genomics revels a genus with tremendous synthesis potential of carbohydrate active enzymes and secondary metabolites.</title>
        <authorList>
            <person name="Sorensen T."/>
        </authorList>
    </citation>
    <scope>NUCLEOTIDE SEQUENCE [LARGE SCALE GENOMIC DNA]</scope>
    <source>
        <strain evidence="3 4">CBS 114990</strain>
    </source>
</reference>